<keyword evidence="7" id="KW-1133">Transmembrane helix</keyword>
<evidence type="ECO:0000256" key="5">
    <source>
        <dbReference type="ARBA" id="ARBA00022692"/>
    </source>
</evidence>
<keyword evidence="5" id="KW-0812">Transmembrane</keyword>
<evidence type="ECO:0000313" key="12">
    <source>
        <dbReference type="Proteomes" id="UP000305067"/>
    </source>
</evidence>
<name>A0A5C3QJL3_9AGAR</name>
<evidence type="ECO:0000256" key="2">
    <source>
        <dbReference type="ARBA" id="ARBA00008661"/>
    </source>
</evidence>
<dbReference type="Gene3D" id="3.90.550.50">
    <property type="match status" value="1"/>
</dbReference>
<evidence type="ECO:0000256" key="7">
    <source>
        <dbReference type="ARBA" id="ARBA00022989"/>
    </source>
</evidence>
<comment type="subcellular location">
    <subcellularLocation>
        <location evidence="1 10">Golgi apparatus membrane</location>
        <topology evidence="1 10">Single-pass type II membrane protein</topology>
    </subcellularLocation>
</comment>
<evidence type="ECO:0000313" key="11">
    <source>
        <dbReference type="EMBL" id="TFL00671.1"/>
    </source>
</evidence>
<keyword evidence="8 10" id="KW-0333">Golgi apparatus</keyword>
<dbReference type="EMBL" id="ML178828">
    <property type="protein sequence ID" value="TFL00671.1"/>
    <property type="molecule type" value="Genomic_DNA"/>
</dbReference>
<dbReference type="GO" id="GO:0016758">
    <property type="term" value="F:hexosyltransferase activity"/>
    <property type="evidence" value="ECO:0007669"/>
    <property type="project" value="InterPro"/>
</dbReference>
<evidence type="ECO:0000256" key="8">
    <source>
        <dbReference type="ARBA" id="ARBA00023034"/>
    </source>
</evidence>
<keyword evidence="4 11" id="KW-0808">Transferase</keyword>
<dbReference type="Proteomes" id="UP000305067">
    <property type="component" value="Unassembled WGS sequence"/>
</dbReference>
<dbReference type="EC" id="2.4.1.-" evidence="10"/>
<keyword evidence="9" id="KW-0472">Membrane</keyword>
<sequence>MRSRHVKVLAALVVIVFISLLFLDIPSLSFNSLDFNDPQQPTPELQPYSSYSEINFTLPSGTLDPTHFFLTQNSRPEWHSSPRLDKPPLSFRIGIISHPSEFAKRHAIREYILSSVPTTACTFTYRFLLASSPPSASHDDHLVLQEIHEYNDIVLLDMHEDPRRMAEKRWRVLRWAAEANRETYDYFLAFDTDVFIRIHALALRIRTMHPEFKPRQESIMWAQMQSHKVHFVHRPDSDSDPNSYLVEDDQVFLEGEYRGPEWYPYPMGFGFLMSSHLVSRLNHPKLKLPHHVHFPSDDVVMGMWVSEWAGDTKIVRDKAGFHEPTGHDVWKPEDTAPITWESVVLHHVKPWEYRELRKVEEWEGEWTPRA</sequence>
<evidence type="ECO:0000256" key="1">
    <source>
        <dbReference type="ARBA" id="ARBA00004323"/>
    </source>
</evidence>
<dbReference type="STRING" id="1884261.A0A5C3QJL3"/>
<accession>A0A5C3QJL3</accession>
<protein>
    <recommendedName>
        <fullName evidence="10">Hexosyltransferase</fullName>
        <ecNumber evidence="10">2.4.1.-</ecNumber>
    </recommendedName>
</protein>
<dbReference type="AlphaFoldDB" id="A0A5C3QJL3"/>
<dbReference type="Pfam" id="PF01762">
    <property type="entry name" value="Galactosyl_T"/>
    <property type="match status" value="1"/>
</dbReference>
<comment type="similarity">
    <text evidence="2 10">Belongs to the glycosyltransferase 31 family.</text>
</comment>
<dbReference type="OrthoDB" id="3001461at2759"/>
<evidence type="ECO:0000256" key="6">
    <source>
        <dbReference type="ARBA" id="ARBA00022968"/>
    </source>
</evidence>
<dbReference type="PANTHER" id="PTHR11214:SF351">
    <property type="entry name" value="BETA-1,3-GALACTOSYLTRANSFERASE PVG3"/>
    <property type="match status" value="1"/>
</dbReference>
<reference evidence="11 12" key="1">
    <citation type="journal article" date="2019" name="Nat. Ecol. Evol.">
        <title>Megaphylogeny resolves global patterns of mushroom evolution.</title>
        <authorList>
            <person name="Varga T."/>
            <person name="Krizsan K."/>
            <person name="Foldi C."/>
            <person name="Dima B."/>
            <person name="Sanchez-Garcia M."/>
            <person name="Sanchez-Ramirez S."/>
            <person name="Szollosi G.J."/>
            <person name="Szarkandi J.G."/>
            <person name="Papp V."/>
            <person name="Albert L."/>
            <person name="Andreopoulos W."/>
            <person name="Angelini C."/>
            <person name="Antonin V."/>
            <person name="Barry K.W."/>
            <person name="Bougher N.L."/>
            <person name="Buchanan P."/>
            <person name="Buyck B."/>
            <person name="Bense V."/>
            <person name="Catcheside P."/>
            <person name="Chovatia M."/>
            <person name="Cooper J."/>
            <person name="Damon W."/>
            <person name="Desjardin D."/>
            <person name="Finy P."/>
            <person name="Geml J."/>
            <person name="Haridas S."/>
            <person name="Hughes K."/>
            <person name="Justo A."/>
            <person name="Karasinski D."/>
            <person name="Kautmanova I."/>
            <person name="Kiss B."/>
            <person name="Kocsube S."/>
            <person name="Kotiranta H."/>
            <person name="LaButti K.M."/>
            <person name="Lechner B.E."/>
            <person name="Liimatainen K."/>
            <person name="Lipzen A."/>
            <person name="Lukacs Z."/>
            <person name="Mihaltcheva S."/>
            <person name="Morgado L.N."/>
            <person name="Niskanen T."/>
            <person name="Noordeloos M.E."/>
            <person name="Ohm R.A."/>
            <person name="Ortiz-Santana B."/>
            <person name="Ovrebo C."/>
            <person name="Racz N."/>
            <person name="Riley R."/>
            <person name="Savchenko A."/>
            <person name="Shiryaev A."/>
            <person name="Soop K."/>
            <person name="Spirin V."/>
            <person name="Szebenyi C."/>
            <person name="Tomsovsky M."/>
            <person name="Tulloss R.E."/>
            <person name="Uehling J."/>
            <person name="Grigoriev I.V."/>
            <person name="Vagvolgyi C."/>
            <person name="Papp T."/>
            <person name="Martin F.M."/>
            <person name="Miettinen O."/>
            <person name="Hibbett D.S."/>
            <person name="Nagy L.G."/>
        </authorList>
    </citation>
    <scope>NUCLEOTIDE SEQUENCE [LARGE SCALE GENOMIC DNA]</scope>
    <source>
        <strain evidence="11 12">CBS 309.79</strain>
    </source>
</reference>
<evidence type="ECO:0000256" key="10">
    <source>
        <dbReference type="RuleBase" id="RU363063"/>
    </source>
</evidence>
<keyword evidence="6" id="KW-0735">Signal-anchor</keyword>
<dbReference type="PANTHER" id="PTHR11214">
    <property type="entry name" value="BETA-1,3-N-ACETYLGLUCOSAMINYLTRANSFERASE"/>
    <property type="match status" value="1"/>
</dbReference>
<dbReference type="GO" id="GO:0000139">
    <property type="term" value="C:Golgi membrane"/>
    <property type="evidence" value="ECO:0007669"/>
    <property type="project" value="UniProtKB-SubCell"/>
</dbReference>
<keyword evidence="3 10" id="KW-0328">Glycosyltransferase</keyword>
<dbReference type="InterPro" id="IPR002659">
    <property type="entry name" value="Glyco_trans_31"/>
</dbReference>
<proteinExistence type="inferred from homology"/>
<evidence type="ECO:0000256" key="3">
    <source>
        <dbReference type="ARBA" id="ARBA00022676"/>
    </source>
</evidence>
<keyword evidence="12" id="KW-1185">Reference proteome</keyword>
<organism evidence="11 12">
    <name type="scientific">Pterulicium gracile</name>
    <dbReference type="NCBI Taxonomy" id="1884261"/>
    <lineage>
        <taxon>Eukaryota</taxon>
        <taxon>Fungi</taxon>
        <taxon>Dikarya</taxon>
        <taxon>Basidiomycota</taxon>
        <taxon>Agaricomycotina</taxon>
        <taxon>Agaricomycetes</taxon>
        <taxon>Agaricomycetidae</taxon>
        <taxon>Agaricales</taxon>
        <taxon>Pleurotineae</taxon>
        <taxon>Pterulaceae</taxon>
        <taxon>Pterulicium</taxon>
    </lineage>
</organism>
<gene>
    <name evidence="11" type="ORF">BDV98DRAFT_569399</name>
</gene>
<evidence type="ECO:0000256" key="4">
    <source>
        <dbReference type="ARBA" id="ARBA00022679"/>
    </source>
</evidence>
<evidence type="ECO:0000256" key="9">
    <source>
        <dbReference type="ARBA" id="ARBA00023136"/>
    </source>
</evidence>